<evidence type="ECO:0000313" key="2">
    <source>
        <dbReference type="EMBL" id="KAK6750692.1"/>
    </source>
</evidence>
<keyword evidence="3" id="KW-1185">Reference proteome</keyword>
<proteinExistence type="predicted"/>
<evidence type="ECO:0000259" key="1">
    <source>
        <dbReference type="PROSITE" id="PS50878"/>
    </source>
</evidence>
<dbReference type="EMBL" id="JAVFWL010000004">
    <property type="protein sequence ID" value="KAK6750692.1"/>
    <property type="molecule type" value="Genomic_DNA"/>
</dbReference>
<protein>
    <recommendedName>
        <fullName evidence="1">Reverse transcriptase domain-containing protein</fullName>
    </recommendedName>
</protein>
<dbReference type="Proteomes" id="UP001303046">
    <property type="component" value="Unassembled WGS sequence"/>
</dbReference>
<dbReference type="PROSITE" id="PS50878">
    <property type="entry name" value="RT_POL"/>
    <property type="match status" value="1"/>
</dbReference>
<reference evidence="2 3" key="1">
    <citation type="submission" date="2023-08" db="EMBL/GenBank/DDBJ databases">
        <title>A Necator americanus chromosomal reference genome.</title>
        <authorList>
            <person name="Ilik V."/>
            <person name="Petrzelkova K.J."/>
            <person name="Pardy F."/>
            <person name="Fuh T."/>
            <person name="Niatou-Singa F.S."/>
            <person name="Gouil Q."/>
            <person name="Baker L."/>
            <person name="Ritchie M.E."/>
            <person name="Jex A.R."/>
            <person name="Gazzola D."/>
            <person name="Li H."/>
            <person name="Toshio Fujiwara R."/>
            <person name="Zhan B."/>
            <person name="Aroian R.V."/>
            <person name="Pafco B."/>
            <person name="Schwarz E.M."/>
        </authorList>
    </citation>
    <scope>NUCLEOTIDE SEQUENCE [LARGE SCALE GENOMIC DNA]</scope>
    <source>
        <strain evidence="2 3">Aroian</strain>
        <tissue evidence="2">Whole animal</tissue>
    </source>
</reference>
<feature type="domain" description="Reverse transcriptase" evidence="1">
    <location>
        <begin position="90"/>
        <end position="270"/>
    </location>
</feature>
<sequence length="270" mass="31089">MTALRTPDGTTAAWRSEMEKVIHDSHVHLLPHYLREDGQVISKVLLSEVRHAIMSMKNRTSTDDPDRIKPEHPKCLPSVLMNTAARLFTRYLSDFNVPKQWKTSKTVMLCKKGDTQNIGNYRPICLLSAIYELFTTVILNKAERKLDEGQPCEQSGFPKGFSTIDHIHTVSKLIEVSRDYKMPLCFTFIDLKKAFDTVETELVMEQLPFFSFPFYIDAIIDLKRGIRQGDTIPPKMFSATLDSTIRGLEWDNMEVKVDGRNLHHLRFGER</sequence>
<evidence type="ECO:0000313" key="3">
    <source>
        <dbReference type="Proteomes" id="UP001303046"/>
    </source>
</evidence>
<dbReference type="CDD" id="cd01650">
    <property type="entry name" value="RT_nLTR_like"/>
    <property type="match status" value="1"/>
</dbReference>
<gene>
    <name evidence="2" type="primary">Necator_chrIV.g15873</name>
    <name evidence="2" type="ORF">RB195_002578</name>
</gene>
<organism evidence="2 3">
    <name type="scientific">Necator americanus</name>
    <name type="common">Human hookworm</name>
    <dbReference type="NCBI Taxonomy" id="51031"/>
    <lineage>
        <taxon>Eukaryota</taxon>
        <taxon>Metazoa</taxon>
        <taxon>Ecdysozoa</taxon>
        <taxon>Nematoda</taxon>
        <taxon>Chromadorea</taxon>
        <taxon>Rhabditida</taxon>
        <taxon>Rhabditina</taxon>
        <taxon>Rhabditomorpha</taxon>
        <taxon>Strongyloidea</taxon>
        <taxon>Ancylostomatidae</taxon>
        <taxon>Bunostominae</taxon>
        <taxon>Necator</taxon>
    </lineage>
</organism>
<comment type="caution">
    <text evidence="2">The sequence shown here is derived from an EMBL/GenBank/DDBJ whole genome shotgun (WGS) entry which is preliminary data.</text>
</comment>
<dbReference type="Pfam" id="PF00078">
    <property type="entry name" value="RVT_1"/>
    <property type="match status" value="1"/>
</dbReference>
<accession>A0ABR1DJP3</accession>
<dbReference type="PANTHER" id="PTHR19446">
    <property type="entry name" value="REVERSE TRANSCRIPTASES"/>
    <property type="match status" value="1"/>
</dbReference>
<name>A0ABR1DJP3_NECAM</name>
<dbReference type="InterPro" id="IPR000477">
    <property type="entry name" value="RT_dom"/>
</dbReference>